<dbReference type="PANTHER" id="PTHR23128:SF132">
    <property type="entry name" value="SERPENTINE RECEPTOR, CLASS E (EPSILON)-RELATED"/>
    <property type="match status" value="1"/>
</dbReference>
<name>A0A9P1J1I4_9PELO</name>
<feature type="transmembrane region" description="Helical" evidence="6">
    <location>
        <begin position="74"/>
        <end position="94"/>
    </location>
</feature>
<keyword evidence="8" id="KW-1185">Reference proteome</keyword>
<dbReference type="OrthoDB" id="5819751at2759"/>
<proteinExistence type="inferred from homology"/>
<evidence type="ECO:0000256" key="5">
    <source>
        <dbReference type="ARBA" id="ARBA00023136"/>
    </source>
</evidence>
<keyword evidence="3 6" id="KW-0812">Transmembrane</keyword>
<dbReference type="EMBL" id="CANHGI010000006">
    <property type="protein sequence ID" value="CAI5454940.1"/>
    <property type="molecule type" value="Genomic_DNA"/>
</dbReference>
<organism evidence="7 8">
    <name type="scientific">Caenorhabditis angaria</name>
    <dbReference type="NCBI Taxonomy" id="860376"/>
    <lineage>
        <taxon>Eukaryota</taxon>
        <taxon>Metazoa</taxon>
        <taxon>Ecdysozoa</taxon>
        <taxon>Nematoda</taxon>
        <taxon>Chromadorea</taxon>
        <taxon>Rhabditida</taxon>
        <taxon>Rhabditina</taxon>
        <taxon>Rhabditomorpha</taxon>
        <taxon>Rhabditoidea</taxon>
        <taxon>Rhabditidae</taxon>
        <taxon>Peloderinae</taxon>
        <taxon>Caenorhabditis</taxon>
    </lineage>
</organism>
<dbReference type="GO" id="GO:0016020">
    <property type="term" value="C:membrane"/>
    <property type="evidence" value="ECO:0007669"/>
    <property type="project" value="UniProtKB-SubCell"/>
</dbReference>
<dbReference type="Proteomes" id="UP001152747">
    <property type="component" value="Unassembled WGS sequence"/>
</dbReference>
<accession>A0A9P1J1I4</accession>
<evidence type="ECO:0000256" key="4">
    <source>
        <dbReference type="ARBA" id="ARBA00022989"/>
    </source>
</evidence>
<dbReference type="AlphaFoldDB" id="A0A9P1J1I4"/>
<protein>
    <submittedName>
        <fullName evidence="7">Uncharacterized protein</fullName>
    </submittedName>
</protein>
<sequence>MLYGQHCITSVCLIVYRIVHICDNYNNYVLILQLCSFIRVWGLSICFMALPLLIIERYFATIHILDYEKTDRVYISRILITGCFLLAFLFSYIFHKNEYGE</sequence>
<dbReference type="Pfam" id="PF03125">
    <property type="entry name" value="Sre"/>
    <property type="match status" value="1"/>
</dbReference>
<evidence type="ECO:0000256" key="1">
    <source>
        <dbReference type="ARBA" id="ARBA00004141"/>
    </source>
</evidence>
<evidence type="ECO:0000256" key="6">
    <source>
        <dbReference type="SAM" id="Phobius"/>
    </source>
</evidence>
<dbReference type="GO" id="GO:0007606">
    <property type="term" value="P:sensory perception of chemical stimulus"/>
    <property type="evidence" value="ECO:0007669"/>
    <property type="project" value="InterPro"/>
</dbReference>
<comment type="similarity">
    <text evidence="2">Belongs to the nematode receptor-like protein sre family.</text>
</comment>
<evidence type="ECO:0000256" key="3">
    <source>
        <dbReference type="ARBA" id="ARBA00022692"/>
    </source>
</evidence>
<keyword evidence="5 6" id="KW-0472">Membrane</keyword>
<reference evidence="7" key="1">
    <citation type="submission" date="2022-11" db="EMBL/GenBank/DDBJ databases">
        <authorList>
            <person name="Kikuchi T."/>
        </authorList>
    </citation>
    <scope>NUCLEOTIDE SEQUENCE</scope>
    <source>
        <strain evidence="7">PS1010</strain>
    </source>
</reference>
<dbReference type="PANTHER" id="PTHR23128">
    <property type="entry name" value="SERPENTINE RECEPTOR, CLASS E (EPSILON)-RELATED"/>
    <property type="match status" value="1"/>
</dbReference>
<feature type="transmembrane region" description="Helical" evidence="6">
    <location>
        <begin position="30"/>
        <end position="54"/>
    </location>
</feature>
<dbReference type="InterPro" id="IPR004151">
    <property type="entry name" value="7TM_GPCR_serpentine_rcpt_Sre"/>
</dbReference>
<gene>
    <name evidence="7" type="ORF">CAMP_LOCUS17577</name>
</gene>
<evidence type="ECO:0000313" key="8">
    <source>
        <dbReference type="Proteomes" id="UP001152747"/>
    </source>
</evidence>
<evidence type="ECO:0000256" key="2">
    <source>
        <dbReference type="ARBA" id="ARBA00006803"/>
    </source>
</evidence>
<keyword evidence="4 6" id="KW-1133">Transmembrane helix</keyword>
<comment type="subcellular location">
    <subcellularLocation>
        <location evidence="1">Membrane</location>
        <topology evidence="1">Multi-pass membrane protein</topology>
    </subcellularLocation>
</comment>
<comment type="caution">
    <text evidence="7">The sequence shown here is derived from an EMBL/GenBank/DDBJ whole genome shotgun (WGS) entry which is preliminary data.</text>
</comment>
<evidence type="ECO:0000313" key="7">
    <source>
        <dbReference type="EMBL" id="CAI5454940.1"/>
    </source>
</evidence>